<reference evidence="1" key="1">
    <citation type="submission" date="2021-01" db="EMBL/GenBank/DDBJ databases">
        <title>Genome sequence of strain Noviherbaspirillum sp. DKR-6.</title>
        <authorList>
            <person name="Chaudhary D.K."/>
        </authorList>
    </citation>
    <scope>NUCLEOTIDE SEQUENCE</scope>
    <source>
        <strain evidence="1">DKR-6</strain>
    </source>
</reference>
<dbReference type="RefSeq" id="WP_200596250.1">
    <property type="nucleotide sequence ID" value="NZ_JAEPBG010000014.1"/>
</dbReference>
<comment type="caution">
    <text evidence="1">The sequence shown here is derived from an EMBL/GenBank/DDBJ whole genome shotgun (WGS) entry which is preliminary data.</text>
</comment>
<dbReference type="Proteomes" id="UP000622890">
    <property type="component" value="Unassembled WGS sequence"/>
</dbReference>
<dbReference type="AlphaFoldDB" id="A0A934SY61"/>
<organism evidence="1 2">
    <name type="scientific">Noviherbaspirillum pedocola</name>
    <dbReference type="NCBI Taxonomy" id="2801341"/>
    <lineage>
        <taxon>Bacteria</taxon>
        <taxon>Pseudomonadati</taxon>
        <taxon>Pseudomonadota</taxon>
        <taxon>Betaproteobacteria</taxon>
        <taxon>Burkholderiales</taxon>
        <taxon>Oxalobacteraceae</taxon>
        <taxon>Noviherbaspirillum</taxon>
    </lineage>
</organism>
<evidence type="ECO:0000313" key="1">
    <source>
        <dbReference type="EMBL" id="MBK4737718.1"/>
    </source>
</evidence>
<proteinExistence type="predicted"/>
<protein>
    <submittedName>
        <fullName evidence="1">Uncharacterized protein</fullName>
    </submittedName>
</protein>
<dbReference type="EMBL" id="JAEPBG010000014">
    <property type="protein sequence ID" value="MBK4737718.1"/>
    <property type="molecule type" value="Genomic_DNA"/>
</dbReference>
<accession>A0A934SY61</accession>
<sequence>MNKGSWRFGAWIVVLALSACGAPKYTIDDGRKVNEELLRNIRTYGAAETALRPAIQRSAQLKDPGCDKQWELPISVASSAAYEENDRVAWVRGLGVDERLTVIAAVPGSGFAPGDKLEAIDGYSRRDAAKMSAYLTEKRDDGKPFPVTLAGGRTVPLQPFQVCRGHVFLAVPNAPKLQDYHWLMSVHPLETVQEPPTEDEALWMVLWTQGLSEEGGARMKLYHYGTKIAGKVYSLATLVSGVKGVAMAAETAVKAAQTAAANAISDALRKKLMDEAAEIARNQVRDQLSVVVRHVSQQQAMTTMEIAAANRGALSGVAWIAGTTFDQADAWAFQRMIALNADPLAAFTLHQKLIDLSLPANAFVFDKERLAAVSRLAEAQGKGEDAVAILNGVRPDTLQLNVAAMPLASAGDSLGIFGADAEAAPRPQIFGFVDALLDMPLESASTN</sequence>
<name>A0A934SY61_9BURK</name>
<keyword evidence="2" id="KW-1185">Reference proteome</keyword>
<evidence type="ECO:0000313" key="2">
    <source>
        <dbReference type="Proteomes" id="UP000622890"/>
    </source>
</evidence>
<gene>
    <name evidence="1" type="ORF">JJB74_24115</name>
</gene>
<dbReference type="PROSITE" id="PS51257">
    <property type="entry name" value="PROKAR_LIPOPROTEIN"/>
    <property type="match status" value="1"/>
</dbReference>